<keyword evidence="1" id="KW-0732">Signal</keyword>
<proteinExistence type="predicted"/>
<organism evidence="2 3">
    <name type="scientific">Ustilaginoidea virens</name>
    <name type="common">Rice false smut fungus</name>
    <name type="synonym">Villosiclava virens</name>
    <dbReference type="NCBI Taxonomy" id="1159556"/>
    <lineage>
        <taxon>Eukaryota</taxon>
        <taxon>Fungi</taxon>
        <taxon>Dikarya</taxon>
        <taxon>Ascomycota</taxon>
        <taxon>Pezizomycotina</taxon>
        <taxon>Sordariomycetes</taxon>
        <taxon>Hypocreomycetidae</taxon>
        <taxon>Hypocreales</taxon>
        <taxon>Clavicipitaceae</taxon>
        <taxon>Ustilaginoidea</taxon>
    </lineage>
</organism>
<feature type="signal peptide" evidence="1">
    <location>
        <begin position="1"/>
        <end position="19"/>
    </location>
</feature>
<name>A0A8E5HQK0_USTVR</name>
<reference evidence="2" key="1">
    <citation type="submission" date="2020-03" db="EMBL/GenBank/DDBJ databases">
        <title>A mixture of massive structural variations and highly conserved coding sequences in Ustilaginoidea virens genome.</title>
        <authorList>
            <person name="Zhang K."/>
            <person name="Zhao Z."/>
            <person name="Zhang Z."/>
            <person name="Li Y."/>
            <person name="Hsiang T."/>
            <person name="Sun W."/>
        </authorList>
    </citation>
    <scope>NUCLEOTIDE SEQUENCE</scope>
    <source>
        <strain evidence="2">UV-8b</strain>
    </source>
</reference>
<dbReference type="RefSeq" id="XP_042997513.1">
    <property type="nucleotide sequence ID" value="XM_043141579.1"/>
</dbReference>
<sequence>MPTHCSVPLAAAVFAAACAVETQTDPGPVLPVVVIRRVMAVMASPAGNMVLDSEVGWTVTCFSSTLKQSGCVDLNNGLALHVEAPDTAVMEHNSGTARSKRKARGCLFLFSRPPHSLWNQRRRWEEKIPSFGDDARGPLYTSVSSSSESRLLLLFTTHFLFTGPGDLLDSPADQ</sequence>
<feature type="chain" id="PRO_5034549478" description="Secreted protein" evidence="1">
    <location>
        <begin position="20"/>
        <end position="174"/>
    </location>
</feature>
<evidence type="ECO:0008006" key="4">
    <source>
        <dbReference type="Google" id="ProtNLM"/>
    </source>
</evidence>
<evidence type="ECO:0000256" key="1">
    <source>
        <dbReference type="SAM" id="SignalP"/>
    </source>
</evidence>
<dbReference type="Proteomes" id="UP000027002">
    <property type="component" value="Chromosome 3"/>
</dbReference>
<dbReference type="GeneID" id="66064859"/>
<dbReference type="EMBL" id="CP072755">
    <property type="protein sequence ID" value="QUC19840.1"/>
    <property type="molecule type" value="Genomic_DNA"/>
</dbReference>
<dbReference type="AlphaFoldDB" id="A0A8E5HQK0"/>
<accession>A0A8E5HQK0</accession>
<dbReference type="KEGG" id="uvi:66064859"/>
<evidence type="ECO:0000313" key="2">
    <source>
        <dbReference type="EMBL" id="QUC19840.1"/>
    </source>
</evidence>
<keyword evidence="3" id="KW-1185">Reference proteome</keyword>
<evidence type="ECO:0000313" key="3">
    <source>
        <dbReference type="Proteomes" id="UP000027002"/>
    </source>
</evidence>
<protein>
    <recommendedName>
        <fullName evidence="4">Secreted protein</fullName>
    </recommendedName>
</protein>
<gene>
    <name evidence="2" type="ORF">UV8b_04081</name>
</gene>